<evidence type="ECO:0000256" key="1">
    <source>
        <dbReference type="SAM" id="MobiDB-lite"/>
    </source>
</evidence>
<accession>A0ABD1PR08</accession>
<dbReference type="PANTHER" id="PTHR33984">
    <property type="entry name" value="OS02G0717600 PROTEIN"/>
    <property type="match status" value="1"/>
</dbReference>
<evidence type="ECO:0000313" key="2">
    <source>
        <dbReference type="EMBL" id="KAL2466049.1"/>
    </source>
</evidence>
<evidence type="ECO:0000313" key="3">
    <source>
        <dbReference type="Proteomes" id="UP001604336"/>
    </source>
</evidence>
<proteinExistence type="predicted"/>
<reference evidence="3" key="1">
    <citation type="submission" date="2024-07" db="EMBL/GenBank/DDBJ databases">
        <title>Two chromosome-level genome assemblies of Korean endemic species Abeliophyllum distichum and Forsythia ovata (Oleaceae).</title>
        <authorList>
            <person name="Jang H."/>
        </authorList>
    </citation>
    <scope>NUCLEOTIDE SEQUENCE [LARGE SCALE GENOMIC DNA]</scope>
</reference>
<dbReference type="Proteomes" id="UP001604336">
    <property type="component" value="Unassembled WGS sequence"/>
</dbReference>
<comment type="caution">
    <text evidence="2">The sequence shown here is derived from an EMBL/GenBank/DDBJ whole genome shotgun (WGS) entry which is preliminary data.</text>
</comment>
<gene>
    <name evidence="2" type="ORF">Adt_41900</name>
</gene>
<dbReference type="AlphaFoldDB" id="A0ABD1PR08"/>
<keyword evidence="3" id="KW-1185">Reference proteome</keyword>
<dbReference type="EMBL" id="JBFOLK010000013">
    <property type="protein sequence ID" value="KAL2466049.1"/>
    <property type="molecule type" value="Genomic_DNA"/>
</dbReference>
<dbReference type="PANTHER" id="PTHR33984:SF2">
    <property type="entry name" value="OS02G0717600 PROTEIN"/>
    <property type="match status" value="1"/>
</dbReference>
<protein>
    <submittedName>
        <fullName evidence="2">Uncharacterized protein</fullName>
    </submittedName>
</protein>
<feature type="compositionally biased region" description="Basic and acidic residues" evidence="1">
    <location>
        <begin position="227"/>
        <end position="242"/>
    </location>
</feature>
<sequence>MLSQPVINSVMKRTEHLQIDKVNVVKNLSNELDEDGIINLKILRLSNGGLEYLVDTRKSIPTGTFGKLELLELVRLPDLIQICNGNLSRMEHIGRGVSEPQLFCNLKNLYICGCASKNSRMVSALERNPLQDGYVSYPWKRRKQEMLSVSNSNSFYSILFLPKATDKVAFHYNNLEDTLARAQSWINAYQDSGVPVVFMNIQTESLLTKLDPLGAIYPHLQNTQPTMDEKPKRNDRKLEERKQKEKSPKLYLGLNQWRYDFQQWAFFYVTVVVPFGISSTINS</sequence>
<organism evidence="2 3">
    <name type="scientific">Abeliophyllum distichum</name>
    <dbReference type="NCBI Taxonomy" id="126358"/>
    <lineage>
        <taxon>Eukaryota</taxon>
        <taxon>Viridiplantae</taxon>
        <taxon>Streptophyta</taxon>
        <taxon>Embryophyta</taxon>
        <taxon>Tracheophyta</taxon>
        <taxon>Spermatophyta</taxon>
        <taxon>Magnoliopsida</taxon>
        <taxon>eudicotyledons</taxon>
        <taxon>Gunneridae</taxon>
        <taxon>Pentapetalae</taxon>
        <taxon>asterids</taxon>
        <taxon>lamiids</taxon>
        <taxon>Lamiales</taxon>
        <taxon>Oleaceae</taxon>
        <taxon>Forsythieae</taxon>
        <taxon>Abeliophyllum</taxon>
    </lineage>
</organism>
<feature type="region of interest" description="Disordered" evidence="1">
    <location>
        <begin position="221"/>
        <end position="242"/>
    </location>
</feature>
<name>A0ABD1PR08_9LAMI</name>